<dbReference type="EMBL" id="LR899012">
    <property type="protein sequence ID" value="CAD7087142.1"/>
    <property type="molecule type" value="Genomic_DNA"/>
</dbReference>
<protein>
    <submittedName>
        <fullName evidence="3">Uncharacterized protein</fullName>
    </submittedName>
</protein>
<organism evidence="3 4">
    <name type="scientific">Hermetia illucens</name>
    <name type="common">Black soldier fly</name>
    <dbReference type="NCBI Taxonomy" id="343691"/>
    <lineage>
        <taxon>Eukaryota</taxon>
        <taxon>Metazoa</taxon>
        <taxon>Ecdysozoa</taxon>
        <taxon>Arthropoda</taxon>
        <taxon>Hexapoda</taxon>
        <taxon>Insecta</taxon>
        <taxon>Pterygota</taxon>
        <taxon>Neoptera</taxon>
        <taxon>Endopterygota</taxon>
        <taxon>Diptera</taxon>
        <taxon>Brachycera</taxon>
        <taxon>Stratiomyomorpha</taxon>
        <taxon>Stratiomyidae</taxon>
        <taxon>Hermetiinae</taxon>
        <taxon>Hermetia</taxon>
    </lineage>
</organism>
<keyword evidence="2" id="KW-0812">Transmembrane</keyword>
<gene>
    <name evidence="3" type="ORF">HERILL_LOCUS9866</name>
</gene>
<dbReference type="AlphaFoldDB" id="A0A7R8YVC7"/>
<feature type="transmembrane region" description="Helical" evidence="2">
    <location>
        <begin position="473"/>
        <end position="491"/>
    </location>
</feature>
<feature type="compositionally biased region" description="Basic and acidic residues" evidence="1">
    <location>
        <begin position="220"/>
        <end position="232"/>
    </location>
</feature>
<evidence type="ECO:0000256" key="2">
    <source>
        <dbReference type="SAM" id="Phobius"/>
    </source>
</evidence>
<name>A0A7R8YVC7_HERIL</name>
<dbReference type="OrthoDB" id="8185211at2759"/>
<keyword evidence="4" id="KW-1185">Reference proteome</keyword>
<evidence type="ECO:0000313" key="3">
    <source>
        <dbReference type="EMBL" id="CAD7087142.1"/>
    </source>
</evidence>
<sequence length="512" mass="57756">MQLYYIVTGLIASIVATGSDTIHYTNSPNHLAPGANYTAYRLEVPGTNGITVIETLDPTDDNPESAQSEPETQGPKKMVYAPDLLNKFIEEYNDKLKNSKDGAVGEEKFQNEEEALDTLENRRVNRLNIHPNRKHQLVNDNPFADKAGWVTLEAVPWSKSKVSRWKPNVDTKTSATMASVSQYNVNPIGPLENSHIYYGGGNDEPQISKYPPKRPNFYSDPHKNDGFYDRNDVQAPARPDRHRPRPLRKKNPGYYNTPEPELEVSSNHDRWYDYGFRPNFDGDERPTPNRYHTSETGNPPRKGFLSGIKLNKHRDEIPNRDDYAPNTFDRYPDSDRDQDHSYVYQERPELTHPATYPSNGNGEWVLVSSTKGYQYPSRRQRGISFPASPNSTNYSVRTHKSIKLTVLPAKETSSNGVPMTTSHGGLLEVDSSRQTIENSVLKSNKKRNKRKNSGENTIQRIEIENGSKPDSTAVLAAVGAGMVPATVAMIMPMLGRRRREIVVDAEGKLPRF</sequence>
<keyword evidence="2" id="KW-1133">Transmembrane helix</keyword>
<feature type="compositionally biased region" description="Basic residues" evidence="1">
    <location>
        <begin position="240"/>
        <end position="251"/>
    </location>
</feature>
<reference evidence="3 4" key="1">
    <citation type="submission" date="2020-11" db="EMBL/GenBank/DDBJ databases">
        <authorList>
            <person name="Wallbank WR R."/>
            <person name="Pardo Diaz C."/>
            <person name="Kozak K."/>
            <person name="Martin S."/>
            <person name="Jiggins C."/>
            <person name="Moest M."/>
            <person name="Warren A I."/>
            <person name="Generalovic N T."/>
            <person name="Byers J.R.P. K."/>
            <person name="Montejo-Kovacevich G."/>
            <person name="Yen C E."/>
        </authorList>
    </citation>
    <scope>NUCLEOTIDE SEQUENCE [LARGE SCALE GENOMIC DNA]</scope>
</reference>
<feature type="compositionally biased region" description="Basic and acidic residues" evidence="1">
    <location>
        <begin position="313"/>
        <end position="323"/>
    </location>
</feature>
<evidence type="ECO:0000256" key="1">
    <source>
        <dbReference type="SAM" id="MobiDB-lite"/>
    </source>
</evidence>
<dbReference type="InParanoid" id="A0A7R8YVC7"/>
<feature type="region of interest" description="Disordered" evidence="1">
    <location>
        <begin position="196"/>
        <end position="338"/>
    </location>
</feature>
<dbReference type="Proteomes" id="UP000594454">
    <property type="component" value="Chromosome 4"/>
</dbReference>
<feature type="region of interest" description="Disordered" evidence="1">
    <location>
        <begin position="56"/>
        <end position="76"/>
    </location>
</feature>
<accession>A0A7R8YVC7</accession>
<proteinExistence type="predicted"/>
<keyword evidence="2" id="KW-0472">Membrane</keyword>
<evidence type="ECO:0000313" key="4">
    <source>
        <dbReference type="Proteomes" id="UP000594454"/>
    </source>
</evidence>